<feature type="transmembrane region" description="Helical" evidence="1">
    <location>
        <begin position="170"/>
        <end position="189"/>
    </location>
</feature>
<comment type="caution">
    <text evidence="2">The sequence shown here is derived from an EMBL/GenBank/DDBJ whole genome shotgun (WGS) entry which is preliminary data.</text>
</comment>
<keyword evidence="1" id="KW-1133">Transmembrane helix</keyword>
<protein>
    <submittedName>
        <fullName evidence="2">Uncharacterized protein</fullName>
    </submittedName>
</protein>
<dbReference type="AlphaFoldDB" id="A0A8K0WEK2"/>
<feature type="transmembrane region" description="Helical" evidence="1">
    <location>
        <begin position="144"/>
        <end position="163"/>
    </location>
</feature>
<sequence length="266" mass="29925">MKRTRAIPLALFVVAYVSFSVIFGIQLARWDEGLPGRCYNTQFVASPSTAHPLGDYIYLGITCLYSVSALLSCYRSSVASPSLVHLFSRSSPTSLLPTTSHTTLESSSSSVPPISENRLWAKFSRFIDAKNFDFGMVMPHSMELYGMFSVLRFVATYFALLVHEKPEYRVWAIVPLAMGQYPLHLYMVIALRVGNESLLSGDSENTWGFGQIVALILCAATLLECVRGVSEYRKTFQLQRNFEESEVVQDGQVQAVRTEKRRRNSY</sequence>
<keyword evidence="1" id="KW-0812">Transmembrane</keyword>
<evidence type="ECO:0000256" key="1">
    <source>
        <dbReference type="SAM" id="Phobius"/>
    </source>
</evidence>
<reference evidence="2" key="1">
    <citation type="journal article" date="2021" name="Nat. Commun.">
        <title>Genetic determinants of endophytism in the Arabidopsis root mycobiome.</title>
        <authorList>
            <person name="Mesny F."/>
            <person name="Miyauchi S."/>
            <person name="Thiergart T."/>
            <person name="Pickel B."/>
            <person name="Atanasova L."/>
            <person name="Karlsson M."/>
            <person name="Huettel B."/>
            <person name="Barry K.W."/>
            <person name="Haridas S."/>
            <person name="Chen C."/>
            <person name="Bauer D."/>
            <person name="Andreopoulos W."/>
            <person name="Pangilinan J."/>
            <person name="LaButti K."/>
            <person name="Riley R."/>
            <person name="Lipzen A."/>
            <person name="Clum A."/>
            <person name="Drula E."/>
            <person name="Henrissat B."/>
            <person name="Kohler A."/>
            <person name="Grigoriev I.V."/>
            <person name="Martin F.M."/>
            <person name="Hacquard S."/>
        </authorList>
    </citation>
    <scope>NUCLEOTIDE SEQUENCE</scope>
    <source>
        <strain evidence="2">MPI-SDFR-AT-0068</strain>
    </source>
</reference>
<dbReference type="OrthoDB" id="5427664at2759"/>
<feature type="transmembrane region" description="Helical" evidence="1">
    <location>
        <begin position="209"/>
        <end position="230"/>
    </location>
</feature>
<dbReference type="EMBL" id="JAGPXF010000002">
    <property type="protein sequence ID" value="KAH7256294.1"/>
    <property type="molecule type" value="Genomic_DNA"/>
</dbReference>
<dbReference type="Proteomes" id="UP000813427">
    <property type="component" value="Unassembled WGS sequence"/>
</dbReference>
<name>A0A8K0WEK2_9HYPO</name>
<organism evidence="2 3">
    <name type="scientific">Fusarium tricinctum</name>
    <dbReference type="NCBI Taxonomy" id="61284"/>
    <lineage>
        <taxon>Eukaryota</taxon>
        <taxon>Fungi</taxon>
        <taxon>Dikarya</taxon>
        <taxon>Ascomycota</taxon>
        <taxon>Pezizomycotina</taxon>
        <taxon>Sordariomycetes</taxon>
        <taxon>Hypocreomycetidae</taxon>
        <taxon>Hypocreales</taxon>
        <taxon>Nectriaceae</taxon>
        <taxon>Fusarium</taxon>
        <taxon>Fusarium tricinctum species complex</taxon>
    </lineage>
</organism>
<evidence type="ECO:0000313" key="3">
    <source>
        <dbReference type="Proteomes" id="UP000813427"/>
    </source>
</evidence>
<accession>A0A8K0WEK2</accession>
<keyword evidence="3" id="KW-1185">Reference proteome</keyword>
<gene>
    <name evidence="2" type="ORF">BKA59DRAFT_69444</name>
</gene>
<keyword evidence="1" id="KW-0472">Membrane</keyword>
<feature type="transmembrane region" description="Helical" evidence="1">
    <location>
        <begin position="7"/>
        <end position="27"/>
    </location>
</feature>
<proteinExistence type="predicted"/>
<evidence type="ECO:0000313" key="2">
    <source>
        <dbReference type="EMBL" id="KAH7256294.1"/>
    </source>
</evidence>